<gene>
    <name evidence="7" type="ORF">NCTC12151_03038</name>
</gene>
<dbReference type="SMART" id="SM00729">
    <property type="entry name" value="Elp3"/>
    <property type="match status" value="1"/>
</dbReference>
<keyword evidence="3" id="KW-0479">Metal-binding</keyword>
<keyword evidence="2" id="KW-0949">S-adenosyl-L-methionine</keyword>
<dbReference type="PANTHER" id="PTHR43288">
    <property type="entry name" value="BIOTIN SYNTHASE-RELATED PROTEIN, RADICAL SAM SUPERFAMILY"/>
    <property type="match status" value="1"/>
</dbReference>
<dbReference type="PROSITE" id="PS51918">
    <property type="entry name" value="RADICAL_SAM"/>
    <property type="match status" value="1"/>
</dbReference>
<name>A0A2X4UU79_9GAMM</name>
<dbReference type="EMBL" id="LS483470">
    <property type="protein sequence ID" value="SQI43416.1"/>
    <property type="molecule type" value="Genomic_DNA"/>
</dbReference>
<proteinExistence type="predicted"/>
<dbReference type="SUPFAM" id="SSF102114">
    <property type="entry name" value="Radical SAM enzymes"/>
    <property type="match status" value="1"/>
</dbReference>
<dbReference type="InterPro" id="IPR006638">
    <property type="entry name" value="Elp3/MiaA/NifB-like_rSAM"/>
</dbReference>
<keyword evidence="8" id="KW-1185">Reference proteome</keyword>
<dbReference type="InterPro" id="IPR013785">
    <property type="entry name" value="Aldolase_TIM"/>
</dbReference>
<reference evidence="7 8" key="1">
    <citation type="submission" date="2018-06" db="EMBL/GenBank/DDBJ databases">
        <authorList>
            <consortium name="Pathogen Informatics"/>
            <person name="Doyle S."/>
        </authorList>
    </citation>
    <scope>NUCLEOTIDE SEQUENCE [LARGE SCALE GENOMIC DNA]</scope>
    <source>
        <strain evidence="7 8">NCTC12151</strain>
    </source>
</reference>
<dbReference type="SFLD" id="SFLDS00029">
    <property type="entry name" value="Radical_SAM"/>
    <property type="match status" value="1"/>
</dbReference>
<organism evidence="7 8">
    <name type="scientific">Leminorella richardii</name>
    <dbReference type="NCBI Taxonomy" id="158841"/>
    <lineage>
        <taxon>Bacteria</taxon>
        <taxon>Pseudomonadati</taxon>
        <taxon>Pseudomonadota</taxon>
        <taxon>Gammaproteobacteria</taxon>
        <taxon>Enterobacterales</taxon>
        <taxon>Budviciaceae</taxon>
        <taxon>Leminorella</taxon>
    </lineage>
</organism>
<dbReference type="PANTHER" id="PTHR43288:SF1">
    <property type="entry name" value="GLYCYL-RADICAL ENZYME ACTIVATING ENZYME MJ0021-RELATED"/>
    <property type="match status" value="1"/>
</dbReference>
<dbReference type="GO" id="GO:0003824">
    <property type="term" value="F:catalytic activity"/>
    <property type="evidence" value="ECO:0007669"/>
    <property type="project" value="InterPro"/>
</dbReference>
<dbReference type="RefSeq" id="WP_111741391.1">
    <property type="nucleotide sequence ID" value="NZ_LR698987.1"/>
</dbReference>
<protein>
    <submittedName>
        <fullName evidence="7">Pyrroloquinoline quinone biosynthesis protein PqqE</fullName>
    </submittedName>
</protein>
<comment type="cofactor">
    <cofactor evidence="1">
        <name>[4Fe-4S] cluster</name>
        <dbReference type="ChEBI" id="CHEBI:49883"/>
    </cofactor>
</comment>
<dbReference type="InterPro" id="IPR058240">
    <property type="entry name" value="rSAM_sf"/>
</dbReference>
<dbReference type="Proteomes" id="UP000249005">
    <property type="component" value="Chromosome 1"/>
</dbReference>
<dbReference type="KEGG" id="lri:NCTC12151_03038"/>
<accession>A0A2X4UU79</accession>
<evidence type="ECO:0000259" key="6">
    <source>
        <dbReference type="PROSITE" id="PS51918"/>
    </source>
</evidence>
<evidence type="ECO:0000256" key="2">
    <source>
        <dbReference type="ARBA" id="ARBA00022691"/>
    </source>
</evidence>
<dbReference type="CDD" id="cd01335">
    <property type="entry name" value="Radical_SAM"/>
    <property type="match status" value="1"/>
</dbReference>
<evidence type="ECO:0000256" key="5">
    <source>
        <dbReference type="ARBA" id="ARBA00023014"/>
    </source>
</evidence>
<keyword evidence="4" id="KW-0408">Iron</keyword>
<dbReference type="GO" id="GO:0051536">
    <property type="term" value="F:iron-sulfur cluster binding"/>
    <property type="evidence" value="ECO:0007669"/>
    <property type="project" value="UniProtKB-KW"/>
</dbReference>
<evidence type="ECO:0000256" key="1">
    <source>
        <dbReference type="ARBA" id="ARBA00001966"/>
    </source>
</evidence>
<dbReference type="Pfam" id="PF04055">
    <property type="entry name" value="Radical_SAM"/>
    <property type="match status" value="1"/>
</dbReference>
<sequence length="440" mass="49515">MKAIHLDSFDCIKTPDFANYARQYVEIESGTHGAIAQFGLDFDASEASARENDALRKRLRSEGAIFANGDKSIHINWISDACIACRTGEASHTTFLSLKCHRNCYFCFNPNQQDYDYYQDHFREAEQEVEHIAESGAALHYGALTGGEPLLYKDGTVNFFARLRQRFPHIHSRLYTAGDPLDRETAERLKAAGLNEIRFSIKIDDAPEKQARVLRRIRLAREHISTVMVEMPVIPGSDESMCALLCELDEIGVDGINLLEFCFPLNNAPAFRQRGFALKSPPYQVYYNYWYAGGLAIADSENAALRLMLFALEKGLSLGVHYCSLENKHTGQVYQQNAGVDAGDTYFFSEKDYFLKCAKVFGLQADSVAAILAEHRQPMRRDAFRGVVQFHPASIALLKGLDVEICLSLNVIEQHSATERDIKEVQLQHTTPSTFVLSEM</sequence>
<dbReference type="InterPro" id="IPR007197">
    <property type="entry name" value="rSAM"/>
</dbReference>
<evidence type="ECO:0000256" key="3">
    <source>
        <dbReference type="ARBA" id="ARBA00022723"/>
    </source>
</evidence>
<dbReference type="Gene3D" id="3.20.20.70">
    <property type="entry name" value="Aldolase class I"/>
    <property type="match status" value="1"/>
</dbReference>
<dbReference type="AlphaFoldDB" id="A0A2X4UU79"/>
<keyword evidence="5" id="KW-0411">Iron-sulfur</keyword>
<dbReference type="OrthoDB" id="6457556at2"/>
<evidence type="ECO:0000313" key="8">
    <source>
        <dbReference type="Proteomes" id="UP000249005"/>
    </source>
</evidence>
<dbReference type="GO" id="GO:0046872">
    <property type="term" value="F:metal ion binding"/>
    <property type="evidence" value="ECO:0007669"/>
    <property type="project" value="UniProtKB-KW"/>
</dbReference>
<feature type="domain" description="Radical SAM core" evidence="6">
    <location>
        <begin position="86"/>
        <end position="292"/>
    </location>
</feature>
<evidence type="ECO:0000313" key="7">
    <source>
        <dbReference type="EMBL" id="SQI43416.1"/>
    </source>
</evidence>
<evidence type="ECO:0000256" key="4">
    <source>
        <dbReference type="ARBA" id="ARBA00023004"/>
    </source>
</evidence>